<gene>
    <name evidence="2" type="ORF">C5O19_25660</name>
</gene>
<evidence type="ECO:0000313" key="3">
    <source>
        <dbReference type="Proteomes" id="UP000239590"/>
    </source>
</evidence>
<dbReference type="RefSeq" id="WP_104716226.1">
    <property type="nucleotide sequence ID" value="NZ_PTRA01000012.1"/>
</dbReference>
<keyword evidence="1" id="KW-0812">Transmembrane</keyword>
<evidence type="ECO:0008006" key="4">
    <source>
        <dbReference type="Google" id="ProtNLM"/>
    </source>
</evidence>
<keyword evidence="3" id="KW-1185">Reference proteome</keyword>
<dbReference type="AlphaFoldDB" id="A0A2S7IEB5"/>
<keyword evidence="1" id="KW-1133">Transmembrane helix</keyword>
<accession>A0A2S7IEB5</accession>
<organism evidence="2 3">
    <name type="scientific">Siphonobacter curvatus</name>
    <dbReference type="NCBI Taxonomy" id="2094562"/>
    <lineage>
        <taxon>Bacteria</taxon>
        <taxon>Pseudomonadati</taxon>
        <taxon>Bacteroidota</taxon>
        <taxon>Cytophagia</taxon>
        <taxon>Cytophagales</taxon>
        <taxon>Cytophagaceae</taxon>
        <taxon>Siphonobacter</taxon>
    </lineage>
</organism>
<evidence type="ECO:0000313" key="2">
    <source>
        <dbReference type="EMBL" id="PQA52867.1"/>
    </source>
</evidence>
<feature type="transmembrane region" description="Helical" evidence="1">
    <location>
        <begin position="6"/>
        <end position="24"/>
    </location>
</feature>
<protein>
    <recommendedName>
        <fullName evidence="4">YtxH domain-containing protein</fullName>
    </recommendedName>
</protein>
<evidence type="ECO:0000256" key="1">
    <source>
        <dbReference type="SAM" id="Phobius"/>
    </source>
</evidence>
<dbReference type="Proteomes" id="UP000239590">
    <property type="component" value="Unassembled WGS sequence"/>
</dbReference>
<reference evidence="3" key="1">
    <citation type="submission" date="2018-02" db="EMBL/GenBank/DDBJ databases">
        <title>Genome sequencing of Solimonas sp. HR-BB.</title>
        <authorList>
            <person name="Lee Y."/>
            <person name="Jeon C.O."/>
        </authorList>
    </citation>
    <scope>NUCLEOTIDE SEQUENCE [LARGE SCALE GENOMIC DNA]</scope>
    <source>
        <strain evidence="3">HR-U</strain>
    </source>
</reference>
<keyword evidence="1" id="KW-0472">Membrane</keyword>
<dbReference type="Pfam" id="PF12732">
    <property type="entry name" value="YtxH"/>
    <property type="match status" value="1"/>
</dbReference>
<dbReference type="EMBL" id="PTRA01000012">
    <property type="protein sequence ID" value="PQA52867.1"/>
    <property type="molecule type" value="Genomic_DNA"/>
</dbReference>
<name>A0A2S7IEB5_9BACT</name>
<proteinExistence type="predicted"/>
<comment type="caution">
    <text evidence="2">The sequence shown here is derived from an EMBL/GenBank/DDBJ whole genome shotgun (WGS) entry which is preliminary data.</text>
</comment>
<dbReference type="InterPro" id="IPR024623">
    <property type="entry name" value="YtxH"/>
</dbReference>
<dbReference type="OrthoDB" id="965942at2"/>
<sequence>MANKSLLGFAAAGAVGVLIGIIVAPESGNKNVKKIKRFVNDWASKMLDEIEAGKSSLGEFADEAEEKAYELKGRAKAKVEDFKDSAYELKGEAAAKAEDFADEVKQTYSDVQSETKRSFS</sequence>